<evidence type="ECO:0000259" key="1">
    <source>
        <dbReference type="PROSITE" id="PS50090"/>
    </source>
</evidence>
<keyword evidence="2" id="KW-0808">Transferase</keyword>
<evidence type="ECO:0000313" key="2">
    <source>
        <dbReference type="EMBL" id="JAU65917.1"/>
    </source>
</evidence>
<dbReference type="InterPro" id="IPR001005">
    <property type="entry name" value="SANT/Myb"/>
</dbReference>
<sequence>MGSNYVGLLNSQQDPLLSHPFSYDSFPSPSSVELGSSQVPPGFSQCTQEASVSEVNALKRQKWTPSDDILLISAWLNTSKDPVVGNEQKLGTFWKRIVDYIAPTQRTPCQCKQRWHKITGLVSKFCGSYDAATRSKSSGQNDDDVLRVAHELYFNDYKARFNLEHAWKQLNDVVL</sequence>
<accession>A0A1J3HEG1</accession>
<gene>
    <name evidence="2" type="ORF">LE_TR17237_c5_g1_i1_g.55697</name>
</gene>
<dbReference type="InterPro" id="IPR009057">
    <property type="entry name" value="Homeodomain-like_sf"/>
</dbReference>
<dbReference type="Pfam" id="PF13921">
    <property type="entry name" value="Myb_DNA-bind_6"/>
    <property type="match status" value="1"/>
</dbReference>
<dbReference type="CDD" id="cd00167">
    <property type="entry name" value="SANT"/>
    <property type="match status" value="1"/>
</dbReference>
<dbReference type="PROSITE" id="PS50090">
    <property type="entry name" value="MYB_LIKE"/>
    <property type="match status" value="1"/>
</dbReference>
<organism evidence="2">
    <name type="scientific">Noccaea caerulescens</name>
    <name type="common">Alpine penny-cress</name>
    <name type="synonym">Thlaspi caerulescens</name>
    <dbReference type="NCBI Taxonomy" id="107243"/>
    <lineage>
        <taxon>Eukaryota</taxon>
        <taxon>Viridiplantae</taxon>
        <taxon>Streptophyta</taxon>
        <taxon>Embryophyta</taxon>
        <taxon>Tracheophyta</taxon>
        <taxon>Spermatophyta</taxon>
        <taxon>Magnoliopsida</taxon>
        <taxon>eudicotyledons</taxon>
        <taxon>Gunneridae</taxon>
        <taxon>Pentapetalae</taxon>
        <taxon>rosids</taxon>
        <taxon>malvids</taxon>
        <taxon>Brassicales</taxon>
        <taxon>Brassicaceae</taxon>
        <taxon>Coluteocarpeae</taxon>
        <taxon>Noccaea</taxon>
    </lineage>
</organism>
<dbReference type="Gene3D" id="1.10.10.60">
    <property type="entry name" value="Homeodomain-like"/>
    <property type="match status" value="1"/>
</dbReference>
<dbReference type="GO" id="GO:0016740">
    <property type="term" value="F:transferase activity"/>
    <property type="evidence" value="ECO:0007669"/>
    <property type="project" value="UniProtKB-KW"/>
</dbReference>
<feature type="domain" description="Myb-like" evidence="1">
    <location>
        <begin position="55"/>
        <end position="119"/>
    </location>
</feature>
<reference evidence="2" key="1">
    <citation type="submission" date="2016-07" db="EMBL/GenBank/DDBJ databases">
        <title>De novo transcriptome assembly of four accessions of the metal hyperaccumulator plant Noccaea caerulescens.</title>
        <authorList>
            <person name="Blande D."/>
            <person name="Halimaa P."/>
            <person name="Tervahauta A.I."/>
            <person name="Aarts M.G."/>
            <person name="Karenlampi S.O."/>
        </authorList>
    </citation>
    <scope>NUCLEOTIDE SEQUENCE</scope>
</reference>
<dbReference type="PANTHER" id="PTHR45023">
    <property type="match status" value="1"/>
</dbReference>
<protein>
    <submittedName>
        <fullName evidence="2">Glutathione S-transferase T3</fullName>
    </submittedName>
</protein>
<dbReference type="PANTHER" id="PTHR45023:SF4">
    <property type="entry name" value="GLYCINE-RICH PROTEIN-RELATED"/>
    <property type="match status" value="1"/>
</dbReference>
<dbReference type="SUPFAM" id="SSF46689">
    <property type="entry name" value="Homeodomain-like"/>
    <property type="match status" value="1"/>
</dbReference>
<name>A0A1J3HEG1_NOCCA</name>
<proteinExistence type="predicted"/>
<dbReference type="EMBL" id="GEVL01011424">
    <property type="protein sequence ID" value="JAU65917.1"/>
    <property type="molecule type" value="Transcribed_RNA"/>
</dbReference>
<dbReference type="AlphaFoldDB" id="A0A1J3HEG1"/>